<keyword evidence="1" id="KW-0732">Signal</keyword>
<comment type="caution">
    <text evidence="2">The sequence shown here is derived from an EMBL/GenBank/DDBJ whole genome shotgun (WGS) entry which is preliminary data.</text>
</comment>
<name>A0A7V3UZJ5_UNCW3</name>
<reference evidence="2" key="1">
    <citation type="journal article" date="2020" name="mSystems">
        <title>Genome- and Community-Level Interaction Insights into Carbon Utilization and Element Cycling Functions of Hydrothermarchaeota in Hydrothermal Sediment.</title>
        <authorList>
            <person name="Zhou Z."/>
            <person name="Liu Y."/>
            <person name="Xu W."/>
            <person name="Pan J."/>
            <person name="Luo Z.H."/>
            <person name="Li M."/>
        </authorList>
    </citation>
    <scope>NUCLEOTIDE SEQUENCE [LARGE SCALE GENOMIC DNA]</scope>
    <source>
        <strain evidence="2">SpSt-914</strain>
    </source>
</reference>
<dbReference type="EMBL" id="DTMZ01000018">
    <property type="protein sequence ID" value="HGD12706.1"/>
    <property type="molecule type" value="Genomic_DNA"/>
</dbReference>
<accession>A0A7V3UZJ5</accession>
<sequence>MRKSARAFALTAMLIMTLGCFCTSNIPKSFGKLREVTIITDYWDQVGNQVEAILCRPVPTPQPEPEFLLRVGGFNRFSDYSKLRIVFIIGTAQDSIIRGILGARADSLSETGFNLFRFPNAWVSNQQVLVFVARDSSQLIPGLAAYTQRLRKTVTEFVLDQMTQATYLRKRDEELSMRIAQAYGFGLDVPRNWLLNEKDSADHFIYIYGHYPDRSVFIFWQDSVYPLILDSILNLRDRLTRRFYDGDTVDRALVLMDSVEFLGVPALRVRGVWQNQKQVIGGPFIFYAFNYQERFFLLDGVVFNPGEKKLSNLFQVEAIIRTFLPVAR</sequence>
<feature type="signal peptide" evidence="1">
    <location>
        <begin position="1"/>
        <end position="22"/>
    </location>
</feature>
<dbReference type="InterPro" id="IPR032286">
    <property type="entry name" value="DUF4837"/>
</dbReference>
<gene>
    <name evidence="2" type="ORF">ENX16_01285</name>
</gene>
<organism evidence="2">
    <name type="scientific">candidate division WOR-3 bacterium</name>
    <dbReference type="NCBI Taxonomy" id="2052148"/>
    <lineage>
        <taxon>Bacteria</taxon>
        <taxon>Bacteria division WOR-3</taxon>
    </lineage>
</organism>
<feature type="chain" id="PRO_5031510878" evidence="1">
    <location>
        <begin position="23"/>
        <end position="328"/>
    </location>
</feature>
<protein>
    <submittedName>
        <fullName evidence="2">DUF4837 family protein</fullName>
    </submittedName>
</protein>
<evidence type="ECO:0000313" key="2">
    <source>
        <dbReference type="EMBL" id="HGD12706.1"/>
    </source>
</evidence>
<proteinExistence type="predicted"/>
<evidence type="ECO:0000256" key="1">
    <source>
        <dbReference type="SAM" id="SignalP"/>
    </source>
</evidence>
<dbReference type="PROSITE" id="PS51257">
    <property type="entry name" value="PROKAR_LIPOPROTEIN"/>
    <property type="match status" value="1"/>
</dbReference>
<dbReference type="AlphaFoldDB" id="A0A7V3UZJ5"/>
<dbReference type="Pfam" id="PF16125">
    <property type="entry name" value="DUF4837"/>
    <property type="match status" value="1"/>
</dbReference>